<dbReference type="SUPFAM" id="SSF103473">
    <property type="entry name" value="MFS general substrate transporter"/>
    <property type="match status" value="1"/>
</dbReference>
<dbReference type="Proteomes" id="UP000521032">
    <property type="component" value="Unassembled WGS sequence"/>
</dbReference>
<comment type="caution">
    <text evidence="2">The sequence shown here is derived from an EMBL/GenBank/DDBJ whole genome shotgun (WGS) entry which is preliminary data.</text>
</comment>
<keyword evidence="1" id="KW-1133">Transmembrane helix</keyword>
<dbReference type="RefSeq" id="WP_186086202.1">
    <property type="nucleotide sequence ID" value="NZ_BMDB01000002.1"/>
</dbReference>
<protein>
    <recommendedName>
        <fullName evidence="4">DUF485 domain-containing protein</fullName>
    </recommendedName>
</protein>
<dbReference type="PANTHER" id="PTHR38441:SF1">
    <property type="entry name" value="MEMBRANE PROTEIN"/>
    <property type="match status" value="1"/>
</dbReference>
<feature type="transmembrane region" description="Helical" evidence="1">
    <location>
        <begin position="25"/>
        <end position="49"/>
    </location>
</feature>
<proteinExistence type="predicted"/>
<organism evidence="2 3">
    <name type="scientific">Phocicoccus schoeneichii</name>
    <dbReference type="NCBI Taxonomy" id="1812261"/>
    <lineage>
        <taxon>Bacteria</taxon>
        <taxon>Bacillati</taxon>
        <taxon>Bacillota</taxon>
        <taxon>Bacilli</taxon>
        <taxon>Bacillales</taxon>
        <taxon>Salinicoccaceae</taxon>
        <taxon>Phocicoccus</taxon>
    </lineage>
</organism>
<dbReference type="AlphaFoldDB" id="A0A6V7RA90"/>
<dbReference type="PANTHER" id="PTHR38441">
    <property type="entry name" value="INTEGRAL MEMBRANE PROTEIN-RELATED"/>
    <property type="match status" value="1"/>
</dbReference>
<evidence type="ECO:0000313" key="3">
    <source>
        <dbReference type="Proteomes" id="UP000521032"/>
    </source>
</evidence>
<feature type="transmembrane region" description="Helical" evidence="1">
    <location>
        <begin position="61"/>
        <end position="80"/>
    </location>
</feature>
<evidence type="ECO:0000256" key="1">
    <source>
        <dbReference type="SAM" id="Phobius"/>
    </source>
</evidence>
<gene>
    <name evidence="2" type="ORF">JEOSCH030_00708</name>
</gene>
<keyword evidence="3" id="KW-1185">Reference proteome</keyword>
<evidence type="ECO:0008006" key="4">
    <source>
        <dbReference type="Google" id="ProtNLM"/>
    </source>
</evidence>
<name>A0A6V7RA90_9BACL</name>
<keyword evidence="1" id="KW-0812">Transmembrane</keyword>
<dbReference type="InterPro" id="IPR007436">
    <property type="entry name" value="DUF485"/>
</dbReference>
<evidence type="ECO:0000313" key="2">
    <source>
        <dbReference type="EMBL" id="CAD2074456.1"/>
    </source>
</evidence>
<sequence length="102" mass="12238">MSRIDYEKIAHSDEYKALKKERNSFILPITLFFVVATLLFPFLTGYTTFLNNIAFWNISWAWIYSLMLFIMVWTLVMLYMNKAKTFDKKAERIIEKYKGDTK</sequence>
<accession>A0A6V7RA90</accession>
<keyword evidence="1" id="KW-0472">Membrane</keyword>
<dbReference type="EMBL" id="CAJEWE010000007">
    <property type="protein sequence ID" value="CAD2074456.1"/>
    <property type="molecule type" value="Genomic_DNA"/>
</dbReference>
<reference evidence="2 3" key="1">
    <citation type="submission" date="2020-07" db="EMBL/GenBank/DDBJ databases">
        <authorList>
            <person name="Criscuolo A."/>
        </authorList>
    </citation>
    <scope>NUCLEOTIDE SEQUENCE [LARGE SCALE GENOMIC DNA]</scope>
    <source>
        <strain evidence="3">CIP 111030</strain>
    </source>
</reference>
<dbReference type="InterPro" id="IPR036259">
    <property type="entry name" value="MFS_trans_sf"/>
</dbReference>
<dbReference type="Pfam" id="PF04341">
    <property type="entry name" value="DUF485"/>
    <property type="match status" value="1"/>
</dbReference>